<sequence>MNRHLFDTFLFLTRRLNEDLGIIPLLYGSLGLEAITDAELFPLDIDLLIPEVHLTDGWSELERRMASYGYGLVDLHEHEFANGRTKAAFARLEELETFAGIRPDALETVNREGALFRQLKLEQFLRVYRRSSQDGYRSTKKSGKDAGKIRLIEDLLQRNYGRLTCHETPNLSTTQPNFLLNE</sequence>
<evidence type="ECO:0000313" key="2">
    <source>
        <dbReference type="Proteomes" id="UP000564644"/>
    </source>
</evidence>
<dbReference type="AlphaFoldDB" id="A0A7X0VXT3"/>
<accession>A0A7X0VXT3</accession>
<protein>
    <recommendedName>
        <fullName evidence="3">Phosphoribosylanthranilate isomerase</fullName>
    </recommendedName>
</protein>
<comment type="caution">
    <text evidence="1">The sequence shown here is derived from an EMBL/GenBank/DDBJ whole genome shotgun (WGS) entry which is preliminary data.</text>
</comment>
<evidence type="ECO:0008006" key="3">
    <source>
        <dbReference type="Google" id="ProtNLM"/>
    </source>
</evidence>
<name>A0A7X0VXT3_9BACL</name>
<dbReference type="Proteomes" id="UP000564644">
    <property type="component" value="Unassembled WGS sequence"/>
</dbReference>
<gene>
    <name evidence="1" type="ORF">H7C18_23835</name>
</gene>
<keyword evidence="2" id="KW-1185">Reference proteome</keyword>
<evidence type="ECO:0000313" key="1">
    <source>
        <dbReference type="EMBL" id="MBB6733960.1"/>
    </source>
</evidence>
<proteinExistence type="predicted"/>
<dbReference type="RefSeq" id="WP_185131608.1">
    <property type="nucleotide sequence ID" value="NZ_JACJVO010000031.1"/>
</dbReference>
<dbReference type="EMBL" id="JACJVO010000031">
    <property type="protein sequence ID" value="MBB6733960.1"/>
    <property type="molecule type" value="Genomic_DNA"/>
</dbReference>
<organism evidence="1 2">
    <name type="scientific">Cohnella zeiphila</name>
    <dbReference type="NCBI Taxonomy" id="2761120"/>
    <lineage>
        <taxon>Bacteria</taxon>
        <taxon>Bacillati</taxon>
        <taxon>Bacillota</taxon>
        <taxon>Bacilli</taxon>
        <taxon>Bacillales</taxon>
        <taxon>Paenibacillaceae</taxon>
        <taxon>Cohnella</taxon>
    </lineage>
</organism>
<reference evidence="1 2" key="1">
    <citation type="submission" date="2020-08" db="EMBL/GenBank/DDBJ databases">
        <title>Cohnella phylogeny.</title>
        <authorList>
            <person name="Dunlap C."/>
        </authorList>
    </citation>
    <scope>NUCLEOTIDE SEQUENCE [LARGE SCALE GENOMIC DNA]</scope>
    <source>
        <strain evidence="1 2">CBP 2801</strain>
    </source>
</reference>